<dbReference type="GO" id="GO:0050346">
    <property type="term" value="F:trans-L-3-hydroxyproline dehydratase activity"/>
    <property type="evidence" value="ECO:0007669"/>
    <property type="project" value="UniProtKB-EC"/>
</dbReference>
<dbReference type="EC" id="4.2.1.77" evidence="3"/>
<comment type="similarity">
    <text evidence="2">Belongs to the proline racemase family.</text>
</comment>
<proteinExistence type="inferred from homology"/>
<dbReference type="SUPFAM" id="SSF54506">
    <property type="entry name" value="Diaminopimelate epimerase-like"/>
    <property type="match status" value="1"/>
</dbReference>
<dbReference type="SFLD" id="SFLDS00028">
    <property type="entry name" value="Proline_Racemase"/>
    <property type="match status" value="1"/>
</dbReference>
<reference evidence="4 5" key="1">
    <citation type="journal article" date="2015" name="Genome Announc.">
        <title>Draft Genome Sequences of Marine Isolates of Thalassomonas viridans and Thalassomonas actiniarum.</title>
        <authorList>
            <person name="Olonade I."/>
            <person name="van Zyl L.J."/>
            <person name="Trindade M."/>
        </authorList>
    </citation>
    <scope>NUCLEOTIDE SEQUENCE [LARGE SCALE GENOMIC DNA]</scope>
    <source>
        <strain evidence="4 5">XOM25</strain>
    </source>
</reference>
<comment type="catalytic activity">
    <reaction evidence="1">
        <text>trans-3-hydroxy-L-proline = 1-pyrroline-2-carboxylate + H2O</text>
        <dbReference type="Rhea" id="RHEA:10320"/>
        <dbReference type="ChEBI" id="CHEBI:15377"/>
        <dbReference type="ChEBI" id="CHEBI:39785"/>
        <dbReference type="ChEBI" id="CHEBI:57938"/>
        <dbReference type="EC" id="4.2.1.77"/>
    </reaction>
</comment>
<reference evidence="4 5" key="2">
    <citation type="journal article" date="2022" name="Mar. Drugs">
        <title>Bioassay-Guided Fractionation Leads to the Detection of Cholic Acid Generated by the Rare Thalassomonas sp.</title>
        <authorList>
            <person name="Pheiffer F."/>
            <person name="Schneider Y.K."/>
            <person name="Hansen E.H."/>
            <person name="Andersen J.H."/>
            <person name="Isaksson J."/>
            <person name="Busche T."/>
            <person name="R C."/>
            <person name="Kalinowski J."/>
            <person name="Zyl L.V."/>
            <person name="Trindade M."/>
        </authorList>
    </citation>
    <scope>NUCLEOTIDE SEQUENCE [LARGE SCALE GENOMIC DNA]</scope>
    <source>
        <strain evidence="4 5">XOM25</strain>
    </source>
</reference>
<organism evidence="4 5">
    <name type="scientific">Thalassomonas viridans</name>
    <dbReference type="NCBI Taxonomy" id="137584"/>
    <lineage>
        <taxon>Bacteria</taxon>
        <taxon>Pseudomonadati</taxon>
        <taxon>Pseudomonadota</taxon>
        <taxon>Gammaproteobacteria</taxon>
        <taxon>Alteromonadales</taxon>
        <taxon>Colwelliaceae</taxon>
        <taxon>Thalassomonas</taxon>
    </lineage>
</organism>
<dbReference type="AlphaFoldDB" id="A0AAE9Z7K0"/>
<dbReference type="PIRSF" id="PIRSF029792">
    <property type="entry name" value="Pro_racemase"/>
    <property type="match status" value="1"/>
</dbReference>
<name>A0AAE9Z7K0_9GAMM</name>
<evidence type="ECO:0000313" key="4">
    <source>
        <dbReference type="EMBL" id="WDE08216.1"/>
    </source>
</evidence>
<dbReference type="GO" id="GO:0047580">
    <property type="term" value="F:4-hydroxyproline epimerase activity"/>
    <property type="evidence" value="ECO:0007669"/>
    <property type="project" value="UniProtKB-ARBA"/>
</dbReference>
<dbReference type="InterPro" id="IPR008794">
    <property type="entry name" value="Pro_racemase_fam"/>
</dbReference>
<dbReference type="PANTHER" id="PTHR33442:SF1">
    <property type="entry name" value="TRANS-3-HYDROXY-L-PROLINE DEHYDRATASE"/>
    <property type="match status" value="1"/>
</dbReference>
<dbReference type="EMBL" id="CP059733">
    <property type="protein sequence ID" value="WDE08216.1"/>
    <property type="molecule type" value="Genomic_DNA"/>
</dbReference>
<dbReference type="Pfam" id="PF05544">
    <property type="entry name" value="Pro_racemase"/>
    <property type="match status" value="1"/>
</dbReference>
<dbReference type="Proteomes" id="UP000032352">
    <property type="component" value="Chromosome"/>
</dbReference>
<gene>
    <name evidence="4" type="ORF">SG34_010805</name>
</gene>
<evidence type="ECO:0000256" key="1">
    <source>
        <dbReference type="ARBA" id="ARBA00001148"/>
    </source>
</evidence>
<evidence type="ECO:0000256" key="3">
    <source>
        <dbReference type="ARBA" id="ARBA00013105"/>
    </source>
</evidence>
<dbReference type="KEGG" id="tvd:SG34_010805"/>
<dbReference type="PANTHER" id="PTHR33442">
    <property type="entry name" value="TRANS-3-HYDROXY-L-PROLINE DEHYDRATASE"/>
    <property type="match status" value="1"/>
</dbReference>
<sequence>MLNPKTLRNCAAEKLRQWQPPQNEGANQENTLSIETLECHTGGEPLRIITHGFPELAGSTILAKRRDCRENHDALRRALMFEPRGHADMYGAIVTEAEREDSHFGAIFIHNEGYSTMCGHAVIALAKCAVESGLVAQTGEVTQVVIDVPCGQIRARAFARGKVITRVSFDSVPSFVYARSQSVFVDGIGQVKFDLAFGGAFYAYVQAAELGLELVPKQQEKLIRYGREIKAAVSQNLQVKHPFEEDLSFLYGVIFIDDSPANGVHSRNVCIFADGELDRSPTGSGVSGRIALHVAKGEVPPEQDITIESILGSQFTVQASQQLDYGPYQAVTAEVSGQAFVCGKGLWLINEQDPLKHGFLLR</sequence>
<accession>A0AAE9Z7K0</accession>
<dbReference type="FunFam" id="3.10.310.10:FF:000003">
    <property type="entry name" value="Proline racemase"/>
    <property type="match status" value="1"/>
</dbReference>
<evidence type="ECO:0000256" key="2">
    <source>
        <dbReference type="ARBA" id="ARBA00007529"/>
    </source>
</evidence>
<protein>
    <recommendedName>
        <fullName evidence="3">trans-L-3-hydroxyproline dehydratase</fullName>
        <ecNumber evidence="3">4.2.1.77</ecNumber>
    </recommendedName>
</protein>
<evidence type="ECO:0000313" key="5">
    <source>
        <dbReference type="Proteomes" id="UP000032352"/>
    </source>
</evidence>
<dbReference type="Gene3D" id="3.10.310.10">
    <property type="entry name" value="Diaminopimelate Epimerase, Chain A, domain 1"/>
    <property type="match status" value="2"/>
</dbReference>
<keyword evidence="5" id="KW-1185">Reference proteome</keyword>